<dbReference type="EMBL" id="FOQH01000004">
    <property type="protein sequence ID" value="SFI15272.1"/>
    <property type="molecule type" value="Genomic_DNA"/>
</dbReference>
<evidence type="ECO:0000313" key="2">
    <source>
        <dbReference type="Proteomes" id="UP000199377"/>
    </source>
</evidence>
<accession>A0A1I3FW20</accession>
<sequence>MREVLFVYFDRDRAALSKRVPFERREAVSDAIFAAGGFVFVTIVRKAPPAPSEWGLESRIREALALAPVAKTARERASLALRTAVRAGTIFESTPDDVEALAPLMDGPDPAAAAARWLTGAEALMQEGRVSQ</sequence>
<name>A0A1I3FW20_9RHOB</name>
<dbReference type="Proteomes" id="UP000199377">
    <property type="component" value="Unassembled WGS sequence"/>
</dbReference>
<evidence type="ECO:0000313" key="1">
    <source>
        <dbReference type="EMBL" id="SFI15272.1"/>
    </source>
</evidence>
<organism evidence="1 2">
    <name type="scientific">Albimonas pacifica</name>
    <dbReference type="NCBI Taxonomy" id="1114924"/>
    <lineage>
        <taxon>Bacteria</taxon>
        <taxon>Pseudomonadati</taxon>
        <taxon>Pseudomonadota</taxon>
        <taxon>Alphaproteobacteria</taxon>
        <taxon>Rhodobacterales</taxon>
        <taxon>Paracoccaceae</taxon>
        <taxon>Albimonas</taxon>
    </lineage>
</organism>
<protein>
    <submittedName>
        <fullName evidence="1">Uncharacterized protein</fullName>
    </submittedName>
</protein>
<dbReference type="STRING" id="1114924.SAMN05216258_104548"/>
<gene>
    <name evidence="1" type="ORF">SAMN05216258_104548</name>
</gene>
<dbReference type="RefSeq" id="WP_092859813.1">
    <property type="nucleotide sequence ID" value="NZ_FOQH01000004.1"/>
</dbReference>
<reference evidence="1 2" key="1">
    <citation type="submission" date="2016-10" db="EMBL/GenBank/DDBJ databases">
        <authorList>
            <person name="de Groot N.N."/>
        </authorList>
    </citation>
    <scope>NUCLEOTIDE SEQUENCE [LARGE SCALE GENOMIC DNA]</scope>
    <source>
        <strain evidence="1 2">CGMCC 1.11030</strain>
    </source>
</reference>
<dbReference type="AlphaFoldDB" id="A0A1I3FW20"/>
<keyword evidence="2" id="KW-1185">Reference proteome</keyword>
<proteinExistence type="predicted"/>